<dbReference type="Proteomes" id="UP001149813">
    <property type="component" value="Unassembled WGS sequence"/>
</dbReference>
<dbReference type="Pfam" id="PF03571">
    <property type="entry name" value="Peptidase_M49"/>
    <property type="match status" value="1"/>
</dbReference>
<evidence type="ECO:0000313" key="3">
    <source>
        <dbReference type="EMBL" id="KAJ1721616.1"/>
    </source>
</evidence>
<reference evidence="3" key="1">
    <citation type="submission" date="2022-07" db="EMBL/GenBank/DDBJ databases">
        <title>Phylogenomic reconstructions and comparative analyses of Kickxellomycotina fungi.</title>
        <authorList>
            <person name="Reynolds N.K."/>
            <person name="Stajich J.E."/>
            <person name="Barry K."/>
            <person name="Grigoriev I.V."/>
            <person name="Crous P."/>
            <person name="Smith M.E."/>
        </authorList>
    </citation>
    <scope>NUCLEOTIDE SEQUENCE</scope>
    <source>
        <strain evidence="3">NBRC 32514</strain>
    </source>
</reference>
<dbReference type="GO" id="GO:0005737">
    <property type="term" value="C:cytoplasm"/>
    <property type="evidence" value="ECO:0007669"/>
    <property type="project" value="TreeGrafter"/>
</dbReference>
<dbReference type="OrthoDB" id="510307at2759"/>
<keyword evidence="4" id="KW-1185">Reference proteome</keyword>
<dbReference type="EMBL" id="JANBOJ010000160">
    <property type="protein sequence ID" value="KAJ1721616.1"/>
    <property type="molecule type" value="Genomic_DNA"/>
</dbReference>
<proteinExistence type="predicted"/>
<accession>A0A9W8CRI5</accession>
<keyword evidence="2" id="KW-0378">Hydrolase</keyword>
<gene>
    <name evidence="3" type="ORF">LPJ53_003894</name>
</gene>
<organism evidence="3 4">
    <name type="scientific">Coemansia erecta</name>
    <dbReference type="NCBI Taxonomy" id="147472"/>
    <lineage>
        <taxon>Eukaryota</taxon>
        <taxon>Fungi</taxon>
        <taxon>Fungi incertae sedis</taxon>
        <taxon>Zoopagomycota</taxon>
        <taxon>Kickxellomycotina</taxon>
        <taxon>Kickxellomycetes</taxon>
        <taxon>Kickxellales</taxon>
        <taxon>Kickxellaceae</taxon>
        <taxon>Coemansia</taxon>
    </lineage>
</organism>
<dbReference type="Gene3D" id="3.30.540.30">
    <property type="match status" value="1"/>
</dbReference>
<sequence length="536" mass="60043">MHTPTVRQRLASYKTTELRADLSRLSQGDHRALVKLADAADLLTSAFYQQAWSGAPALRKQLREHAHLNSTAADELRLFELLRGPWDRSRDNEPFVKGVPAKPKGANVYPEDMDTDEFARWVASLPPEDAARARGFYHTVERDAGSGELKLVPYAQAYAEYLEPASKLMLEAAALASDRSFSTFLEARGRALLSNEYLDSEVSWLKISHASALEAAIGPYETYEDELFSSKAFFEALIHVRDFESTKELDRFTQSLQMVEDHLPIPAQYKNPKLVPPPIVVVNQVYAGGDTSAPLVAAFNLPNDEEAIKLAGSKLTLIKNVQHAKFDSVLLPIARVVLRAEDLEHVTFPAFFNHVLYHEVCHSAGPHRVLDSNDTVRSHLRDLHSAFEEAKADITGLFAAKLLIDQGLVEDITLRQFYTTYLASAFRSIRFGLAEAHGMGQAMQLAYLLEHGGFTYDEGARVFSVDVERMTGAVESLTREIMLIQGDGDRARALEFRDKYGVLAECVREAVDRLEDVPVDIEPIWKDIEELRAREE</sequence>
<evidence type="ECO:0008006" key="5">
    <source>
        <dbReference type="Google" id="ProtNLM"/>
    </source>
</evidence>
<evidence type="ECO:0000256" key="1">
    <source>
        <dbReference type="ARBA" id="ARBA00022723"/>
    </source>
</evidence>
<dbReference type="GO" id="GO:0008239">
    <property type="term" value="F:dipeptidyl-peptidase activity"/>
    <property type="evidence" value="ECO:0007669"/>
    <property type="project" value="TreeGrafter"/>
</dbReference>
<protein>
    <recommendedName>
        <fullName evidence="5">Nudix hydrolase 3</fullName>
    </recommendedName>
</protein>
<evidence type="ECO:0000256" key="2">
    <source>
        <dbReference type="ARBA" id="ARBA00022801"/>
    </source>
</evidence>
<dbReference type="PANTHER" id="PTHR23422">
    <property type="entry name" value="DIPEPTIDYL PEPTIDASE III-RELATED"/>
    <property type="match status" value="1"/>
</dbReference>
<evidence type="ECO:0000313" key="4">
    <source>
        <dbReference type="Proteomes" id="UP001149813"/>
    </source>
</evidence>
<keyword evidence="1" id="KW-0479">Metal-binding</keyword>
<name>A0A9W8CRI5_9FUNG</name>
<dbReference type="InterPro" id="IPR039461">
    <property type="entry name" value="Peptidase_M49"/>
</dbReference>
<comment type="caution">
    <text evidence="3">The sequence shown here is derived from an EMBL/GenBank/DDBJ whole genome shotgun (WGS) entry which is preliminary data.</text>
</comment>
<dbReference type="AlphaFoldDB" id="A0A9W8CRI5"/>
<dbReference type="PANTHER" id="PTHR23422:SF9">
    <property type="entry name" value="ZN-DEPENDENT HYDROLASE"/>
    <property type="match status" value="1"/>
</dbReference>
<dbReference type="GO" id="GO:0046872">
    <property type="term" value="F:metal ion binding"/>
    <property type="evidence" value="ECO:0007669"/>
    <property type="project" value="UniProtKB-KW"/>
</dbReference>